<dbReference type="Proteomes" id="UP001144372">
    <property type="component" value="Unassembled WGS sequence"/>
</dbReference>
<feature type="compositionally biased region" description="Basic and acidic residues" evidence="1">
    <location>
        <begin position="561"/>
        <end position="594"/>
    </location>
</feature>
<dbReference type="RefSeq" id="WP_281794752.1">
    <property type="nucleotide sequence ID" value="NZ_BSDR01000001.1"/>
</dbReference>
<sequence>MSRLNRIFLLAFLLFFAMATVNIFLMPPRVRAEDNQDSEAPLLVGRISHVEGQLLRYVPEEKDWVATVKDAPFGINDTLYSDEAGKAEFILPNNTWIRIDGDTQIQSIAIENDLTEMDVASGIARFYNKGSDVELKVTTPFGYVSAPGNTCFDLYVGDNSVEVVSLTGTVYFIHNKDDARYEVIEGSSSLLADNEQITAGERPAAGEWDAWNRSRDALWAKRLEVKGDSVKYLPPQLRDDAYELERHGKWERVYYDGAYRPMWRPYVRADWEPFTVGRWTVWYGDNTWIPYEPFGYVTHHYGNWVHVGPRWYWAPPVVRARVHVAAPLLHIGFGWYPGRVGWIYSGTRIGWVPLAYNEIYYGHRPWGRRTVVINEYNINRIHIYPNKYRYYNRAIIVDRHNFYRVNDYRRVRIRNINKTTIIRNYRGAPVVNRTVFRDYDRAKERYRFNNVVVNRKPHLSTFERIQRNQLVAEKRGRIRGAEVRREIQNKRRGTVVEGARVASPKVKRRIVPVRQVNQPESQVKFKERDLRKIQQQNRRTGEADRLKSEPVRKKGGQPSIQERRERRKSLTPEQIQKQEEMRQRREEKRVRQERSQQGQIRQNQNRSSIQERRERKKSLTPEQIQKREEMRQRREEKRVRQERSQQGQIRQNQDRSSIQERRERRKSLTPEQIQKREEMRQRREEKSKLRKLQEQEGRQQQGPY</sequence>
<feature type="compositionally biased region" description="Basic and acidic residues" evidence="1">
    <location>
        <begin position="657"/>
        <end position="697"/>
    </location>
</feature>
<gene>
    <name evidence="3" type="ORF">DAMNIGENAA_25870</name>
</gene>
<feature type="compositionally biased region" description="Basic and acidic residues" evidence="1">
    <location>
        <begin position="539"/>
        <end position="552"/>
    </location>
</feature>
<dbReference type="AlphaFoldDB" id="A0A9W6FUK3"/>
<accession>A0A9W6FUK3</accession>
<evidence type="ECO:0000259" key="2">
    <source>
        <dbReference type="Pfam" id="PF04773"/>
    </source>
</evidence>
<feature type="compositionally biased region" description="Polar residues" evidence="1">
    <location>
        <begin position="647"/>
        <end position="656"/>
    </location>
</feature>
<proteinExistence type="predicted"/>
<feature type="compositionally biased region" description="Basic and acidic residues" evidence="1">
    <location>
        <begin position="609"/>
        <end position="643"/>
    </location>
</feature>
<protein>
    <recommendedName>
        <fullName evidence="2">FecR protein domain-containing protein</fullName>
    </recommendedName>
</protein>
<evidence type="ECO:0000256" key="1">
    <source>
        <dbReference type="SAM" id="MobiDB-lite"/>
    </source>
</evidence>
<feature type="region of interest" description="Disordered" evidence="1">
    <location>
        <begin position="521"/>
        <end position="704"/>
    </location>
</feature>
<reference evidence="3" key="1">
    <citation type="submission" date="2022-12" db="EMBL/GenBank/DDBJ databases">
        <title>Reference genome sequencing for broad-spectrum identification of bacterial and archaeal isolates by mass spectrometry.</title>
        <authorList>
            <person name="Sekiguchi Y."/>
            <person name="Tourlousse D.M."/>
        </authorList>
    </citation>
    <scope>NUCLEOTIDE SEQUENCE</scope>
    <source>
        <strain evidence="3">ASRB1</strain>
    </source>
</reference>
<name>A0A9W6FUK3_9BACT</name>
<dbReference type="Pfam" id="PF04773">
    <property type="entry name" value="FecR"/>
    <property type="match status" value="1"/>
</dbReference>
<evidence type="ECO:0000313" key="4">
    <source>
        <dbReference type="Proteomes" id="UP001144372"/>
    </source>
</evidence>
<organism evidence="3 4">
    <name type="scientific">Desulforhabdus amnigena</name>
    <dbReference type="NCBI Taxonomy" id="40218"/>
    <lineage>
        <taxon>Bacteria</taxon>
        <taxon>Pseudomonadati</taxon>
        <taxon>Thermodesulfobacteriota</taxon>
        <taxon>Syntrophobacteria</taxon>
        <taxon>Syntrophobacterales</taxon>
        <taxon>Syntrophobacteraceae</taxon>
        <taxon>Desulforhabdus</taxon>
    </lineage>
</organism>
<feature type="compositionally biased region" description="Basic and acidic residues" evidence="1">
    <location>
        <begin position="523"/>
        <end position="532"/>
    </location>
</feature>
<dbReference type="InterPro" id="IPR046535">
    <property type="entry name" value="DUF6600"/>
</dbReference>
<dbReference type="EMBL" id="BSDR01000001">
    <property type="protein sequence ID" value="GLI35154.1"/>
    <property type="molecule type" value="Genomic_DNA"/>
</dbReference>
<feature type="compositionally biased region" description="Polar residues" evidence="1">
    <location>
        <begin position="598"/>
        <end position="608"/>
    </location>
</feature>
<dbReference type="InterPro" id="IPR006860">
    <property type="entry name" value="FecR"/>
</dbReference>
<dbReference type="Pfam" id="PF20245">
    <property type="entry name" value="DUF6600"/>
    <property type="match status" value="1"/>
</dbReference>
<keyword evidence="4" id="KW-1185">Reference proteome</keyword>
<evidence type="ECO:0000313" key="3">
    <source>
        <dbReference type="EMBL" id="GLI35154.1"/>
    </source>
</evidence>
<comment type="caution">
    <text evidence="3">The sequence shown here is derived from an EMBL/GenBank/DDBJ whole genome shotgun (WGS) entry which is preliminary data.</text>
</comment>
<feature type="domain" description="FecR protein" evidence="2">
    <location>
        <begin position="78"/>
        <end position="170"/>
    </location>
</feature>